<comment type="caution">
    <text evidence="2">The sequence shown here is derived from an EMBL/GenBank/DDBJ whole genome shotgun (WGS) entry which is preliminary data.</text>
</comment>
<feature type="chain" id="PRO_5039013446" evidence="1">
    <location>
        <begin position="30"/>
        <end position="354"/>
    </location>
</feature>
<reference evidence="2 3" key="1">
    <citation type="submission" date="2018-12" db="EMBL/GenBank/DDBJ databases">
        <title>Bacillus yapensis draft genome sequence.</title>
        <authorList>
            <person name="Yu L."/>
            <person name="Xu X."/>
            <person name="Tang X."/>
        </authorList>
    </citation>
    <scope>NUCLEOTIDE SEQUENCE [LARGE SCALE GENOMIC DNA]</scope>
    <source>
        <strain evidence="2 3">XXST-01</strain>
    </source>
</reference>
<feature type="signal peptide" evidence="1">
    <location>
        <begin position="1"/>
        <end position="29"/>
    </location>
</feature>
<organism evidence="2 3">
    <name type="scientific">Bacillus yapensis</name>
    <dbReference type="NCBI Taxonomy" id="2492960"/>
    <lineage>
        <taxon>Bacteria</taxon>
        <taxon>Bacillati</taxon>
        <taxon>Bacillota</taxon>
        <taxon>Bacilli</taxon>
        <taxon>Bacillales</taxon>
        <taxon>Bacillaceae</taxon>
        <taxon>Bacillus</taxon>
    </lineage>
</organism>
<evidence type="ECO:0000313" key="2">
    <source>
        <dbReference type="EMBL" id="RTR28075.1"/>
    </source>
</evidence>
<evidence type="ECO:0000256" key="1">
    <source>
        <dbReference type="SAM" id="SignalP"/>
    </source>
</evidence>
<keyword evidence="3" id="KW-1185">Reference proteome</keyword>
<name>A0A3S0KJG3_9BACI</name>
<dbReference type="EMBL" id="RXNT01000016">
    <property type="protein sequence ID" value="RTR28075.1"/>
    <property type="molecule type" value="Genomic_DNA"/>
</dbReference>
<dbReference type="Proteomes" id="UP000271374">
    <property type="component" value="Unassembled WGS sequence"/>
</dbReference>
<dbReference type="AlphaFoldDB" id="A0A3S0KJG3"/>
<evidence type="ECO:0000313" key="3">
    <source>
        <dbReference type="Proteomes" id="UP000271374"/>
    </source>
</evidence>
<accession>A0A3S0KJG3</accession>
<proteinExistence type="predicted"/>
<gene>
    <name evidence="2" type="ORF">EKG37_17380</name>
</gene>
<sequence>MKVRKRKIILSLLAVILMFSLVAPNLTSAESAGLLWKSKRFGDNLVVSITNVHKGWAGPKFPRTTTPHVNVHVDKLNSYNNRVAKEIANYHVVKYKKQNKSCIYIYESKKKKTVMDQCATSWNTLVSKATSAMKSFAQAISPNDNFTLIAVFSAAAVTLYKLITSFIPVYPSDAIPDGEIVYTEADFITEAQPSNDLTGYIEETADGLYDSIQEDVPIAELPTLTETSIDNVENINTLYVSPANDTLKVTLDVGGNNSDLDLDILNEVPRYTVENSVGTIVKTGTMGTFIRRLSVNNTYEYEYRNTVSISTSGLPAGDYRIKIYMFKSIFPEIFPELTQQFYINTNRTITNFSS</sequence>
<protein>
    <submittedName>
        <fullName evidence="2">Uncharacterized protein</fullName>
    </submittedName>
</protein>
<dbReference type="OrthoDB" id="9871199at2"/>
<keyword evidence="1" id="KW-0732">Signal</keyword>
<dbReference type="RefSeq" id="WP_126410079.1">
    <property type="nucleotide sequence ID" value="NZ_RXNT01000016.1"/>
</dbReference>